<feature type="compositionally biased region" description="Gly residues" evidence="1">
    <location>
        <begin position="290"/>
        <end position="300"/>
    </location>
</feature>
<keyword evidence="4" id="KW-1185">Reference proteome</keyword>
<dbReference type="EMBL" id="JBEPBX010000016">
    <property type="protein sequence ID" value="MER6615381.1"/>
    <property type="molecule type" value="Genomic_DNA"/>
</dbReference>
<proteinExistence type="predicted"/>
<feature type="transmembrane region" description="Helical" evidence="2">
    <location>
        <begin position="227"/>
        <end position="249"/>
    </location>
</feature>
<accession>A0ABV1UX50</accession>
<name>A0ABV1UX50_9ACTN</name>
<evidence type="ECO:0008006" key="5">
    <source>
        <dbReference type="Google" id="ProtNLM"/>
    </source>
</evidence>
<evidence type="ECO:0000313" key="4">
    <source>
        <dbReference type="Proteomes" id="UP001445472"/>
    </source>
</evidence>
<evidence type="ECO:0000313" key="3">
    <source>
        <dbReference type="EMBL" id="MER6615381.1"/>
    </source>
</evidence>
<sequence length="436" mass="44887">MTTSAHLDASPGTVLPGEEARIPLEIRNGGNIVEAYSFEILGPAADWSVVEPATLSLNPGTGGQVELVVHPPRDTTVPPGELLYAVRVLPQEQPHCATVPEGVLHIRPYADFTAELTPRLGQGRTGARFQVALDNRGNYPLSVALSGKDQGDLLRFGLPSGPTVVEPGRAAFVQLAVKPKRWMWRGVAVPHVFQVIAAPSPGPEGAPEVAPEPLDGSLLQRPIVSAGLLKLLIALLVLLGVLAGLWFGLLRPVVRSAAKEAVKAPVEAAESKAAEAKDAADEAKEAASAGAGGDKPGPGGSAAPSPSASATPGTGPAPLPQAALFSHRLTSTAPAGGTAAATYTVPDGKVLRLTDLVLENPQGDAGTIMLSVGGKTLLAPALENFREQDFHWASAILAGPEQKVTVTLTCRTVGRPPSGPAPDRCSSAVLFSGTLE</sequence>
<keyword evidence="2" id="KW-1133">Transmembrane helix</keyword>
<keyword evidence="2" id="KW-0812">Transmembrane</keyword>
<comment type="caution">
    <text evidence="3">The sequence shown here is derived from an EMBL/GenBank/DDBJ whole genome shotgun (WGS) entry which is preliminary data.</text>
</comment>
<feature type="compositionally biased region" description="Low complexity" evidence="1">
    <location>
        <begin position="301"/>
        <end position="321"/>
    </location>
</feature>
<gene>
    <name evidence="3" type="ORF">ABT276_18845</name>
</gene>
<evidence type="ECO:0000256" key="1">
    <source>
        <dbReference type="SAM" id="MobiDB-lite"/>
    </source>
</evidence>
<feature type="region of interest" description="Disordered" evidence="1">
    <location>
        <begin position="273"/>
        <end position="321"/>
    </location>
</feature>
<organism evidence="3 4">
    <name type="scientific">Streptomyces xantholiticus</name>
    <dbReference type="NCBI Taxonomy" id="68285"/>
    <lineage>
        <taxon>Bacteria</taxon>
        <taxon>Bacillati</taxon>
        <taxon>Actinomycetota</taxon>
        <taxon>Actinomycetes</taxon>
        <taxon>Kitasatosporales</taxon>
        <taxon>Streptomycetaceae</taxon>
        <taxon>Streptomyces</taxon>
    </lineage>
</organism>
<dbReference type="Proteomes" id="UP001445472">
    <property type="component" value="Unassembled WGS sequence"/>
</dbReference>
<reference evidence="3 4" key="1">
    <citation type="submission" date="2024-06" db="EMBL/GenBank/DDBJ databases">
        <title>The Natural Products Discovery Center: Release of the First 8490 Sequenced Strains for Exploring Actinobacteria Biosynthetic Diversity.</title>
        <authorList>
            <person name="Kalkreuter E."/>
            <person name="Kautsar S.A."/>
            <person name="Yang D."/>
            <person name="Bader C.D."/>
            <person name="Teijaro C.N."/>
            <person name="Fluegel L."/>
            <person name="Davis C.M."/>
            <person name="Simpson J.R."/>
            <person name="Lauterbach L."/>
            <person name="Steele A.D."/>
            <person name="Gui C."/>
            <person name="Meng S."/>
            <person name="Li G."/>
            <person name="Viehrig K."/>
            <person name="Ye F."/>
            <person name="Su P."/>
            <person name="Kiefer A.F."/>
            <person name="Nichols A."/>
            <person name="Cepeda A.J."/>
            <person name="Yan W."/>
            <person name="Fan B."/>
            <person name="Jiang Y."/>
            <person name="Adhikari A."/>
            <person name="Zheng C.-J."/>
            <person name="Schuster L."/>
            <person name="Cowan T.M."/>
            <person name="Smanski M.J."/>
            <person name="Chevrette M.G."/>
            <person name="De Carvalho L.P.S."/>
            <person name="Shen B."/>
        </authorList>
    </citation>
    <scope>NUCLEOTIDE SEQUENCE [LARGE SCALE GENOMIC DNA]</scope>
    <source>
        <strain evidence="3 4">NPDC000837</strain>
    </source>
</reference>
<feature type="compositionally biased region" description="Basic and acidic residues" evidence="1">
    <location>
        <begin position="273"/>
        <end position="285"/>
    </location>
</feature>
<keyword evidence="2" id="KW-0472">Membrane</keyword>
<protein>
    <recommendedName>
        <fullName evidence="5">Hydrolytic protein</fullName>
    </recommendedName>
</protein>
<dbReference type="RefSeq" id="WP_351976962.1">
    <property type="nucleotide sequence ID" value="NZ_JBEPBX010000016.1"/>
</dbReference>
<evidence type="ECO:0000256" key="2">
    <source>
        <dbReference type="SAM" id="Phobius"/>
    </source>
</evidence>